<reference evidence="3" key="1">
    <citation type="submission" date="2023-11" db="EMBL/GenBank/DDBJ databases">
        <title>Genome assemblies of two species of porcelain crab, Petrolisthes cinctipes and Petrolisthes manimaculis (Anomura: Porcellanidae).</title>
        <authorList>
            <person name="Angst P."/>
        </authorList>
    </citation>
    <scope>NUCLEOTIDE SEQUENCE</scope>
    <source>
        <strain evidence="3">PB745_02</strain>
        <tissue evidence="3">Gill</tissue>
    </source>
</reference>
<dbReference type="GO" id="GO:0061343">
    <property type="term" value="P:cell adhesion involved in heart morphogenesis"/>
    <property type="evidence" value="ECO:0007669"/>
    <property type="project" value="TreeGrafter"/>
</dbReference>
<comment type="caution">
    <text evidence="3">The sequence shown here is derived from an EMBL/GenBank/DDBJ whole genome shotgun (WGS) entry which is preliminary data.</text>
</comment>
<organism evidence="3 4">
    <name type="scientific">Petrolisthes manimaculis</name>
    <dbReference type="NCBI Taxonomy" id="1843537"/>
    <lineage>
        <taxon>Eukaryota</taxon>
        <taxon>Metazoa</taxon>
        <taxon>Ecdysozoa</taxon>
        <taxon>Arthropoda</taxon>
        <taxon>Crustacea</taxon>
        <taxon>Multicrustacea</taxon>
        <taxon>Malacostraca</taxon>
        <taxon>Eumalacostraca</taxon>
        <taxon>Eucarida</taxon>
        <taxon>Decapoda</taxon>
        <taxon>Pleocyemata</taxon>
        <taxon>Anomura</taxon>
        <taxon>Galatheoidea</taxon>
        <taxon>Porcellanidae</taxon>
        <taxon>Petrolisthes</taxon>
    </lineage>
</organism>
<evidence type="ECO:0000313" key="4">
    <source>
        <dbReference type="Proteomes" id="UP001292094"/>
    </source>
</evidence>
<dbReference type="GO" id="GO:0031012">
    <property type="term" value="C:extracellular matrix"/>
    <property type="evidence" value="ECO:0007669"/>
    <property type="project" value="TreeGrafter"/>
</dbReference>
<keyword evidence="4" id="KW-1185">Reference proteome</keyword>
<dbReference type="InterPro" id="IPR005135">
    <property type="entry name" value="Endo/exonuclease/phosphatase"/>
</dbReference>
<dbReference type="Pfam" id="PF14529">
    <property type="entry name" value="Exo_endo_phos_2"/>
    <property type="match status" value="1"/>
</dbReference>
<name>A0AAE1QD39_9EUCA</name>
<evidence type="ECO:0000256" key="1">
    <source>
        <dbReference type="SAM" id="MobiDB-lite"/>
    </source>
</evidence>
<protein>
    <recommendedName>
        <fullName evidence="2">Endonuclease/exonuclease/phosphatase domain-containing protein</fullName>
    </recommendedName>
</protein>
<evidence type="ECO:0000313" key="3">
    <source>
        <dbReference type="EMBL" id="KAK4324233.1"/>
    </source>
</evidence>
<feature type="region of interest" description="Disordered" evidence="1">
    <location>
        <begin position="1"/>
        <end position="20"/>
    </location>
</feature>
<sequence>MATAAAGRSTSTPGNNSQGKTHITLCGTCNKQVGDNAKALECEGYKSTSKRLAKFIGNSPRRNRSKASKPAYTGWVIAYLATFRAELEQKIDAAQQKTTTAVQALEHRASSGTSTGRPGPGLTFGPDNTRVLRQGLTELDQIEKRKLNLIITNLPEQESPEEDMRAVTEMFKEEFKLVTKITRTSRLGRQLEGKDRLLKIEMESLGDKKLLLAKSKELRESNHVIYKQVFIRPDLTRLQMIVKKLARFPERHQRITTGKEMGNKVRQNYRGQGINRRTPVSTSNSNTGKAQLSPQNPKVYYTNVDNSIMSKHDLLLALINIHNYDIISLTEIKPKFGCVPDIQTMRVAGYDLFTNDLTTPHTRGTSIYVKSSYQAKQILPDVTEPYADCVWITMKGLNNHNMLLGVIYRSGTPTLANVYDDSLHETITWAASSNYTHKLIMGDFNHPVITWDPSPALPGNISPCSSHARFLECIRDAYLHQHVFQPTRYRNGHTPTQDDLLFTNEVEMIDQLTVLDPLGASDHIGIMFTLMFGTCIPLPIKTVYNYNKGDYTAMRNLLNDINWEMALHGSSVQDMTEYINQTIIAAIDKTVPINKVNPLANHRKPLWMNESTLKTVRKKNHAWIRYLNTKDGQDYQRYIAARNIATHTTRKTRKEFETKLAKESRINNKVFWNYVNSKRKTRVSIPALRNEAGSLVEKDDEKAEVLNRTYSKVFTREDMNTFPLLNNIVPLSEMNVKLTKNRMCFHPEKCKVMHMGSTNPKHQYRMTITGEQTHTLQTVEETKDLGVAVDHLLKFSSHIQAQVNKANRVLGALKHTFTALDSTAFLNLYKSLIRPHLEYASAVWNPKLKRDKDSLERVQRRATRLVEGLSHLPYCESLASLQLPTLHFRRQRTDVIQTFKILRNIDKVNYSRECSYCGGAMFEPSLCTTTRGHNLKLQVQHQLGPKKNFFSASH</sequence>
<accession>A0AAE1QD39</accession>
<feature type="region of interest" description="Disordered" evidence="1">
    <location>
        <begin position="106"/>
        <end position="128"/>
    </location>
</feature>
<feature type="compositionally biased region" description="Polar residues" evidence="1">
    <location>
        <begin position="278"/>
        <end position="294"/>
    </location>
</feature>
<feature type="compositionally biased region" description="Low complexity" evidence="1">
    <location>
        <begin position="106"/>
        <end position="121"/>
    </location>
</feature>
<feature type="compositionally biased region" description="Polar residues" evidence="1">
    <location>
        <begin position="8"/>
        <end position="20"/>
    </location>
</feature>
<dbReference type="Gene3D" id="3.60.10.10">
    <property type="entry name" value="Endonuclease/exonuclease/phosphatase"/>
    <property type="match status" value="1"/>
</dbReference>
<dbReference type="AlphaFoldDB" id="A0AAE1QD39"/>
<dbReference type="GO" id="GO:0007508">
    <property type="term" value="P:larval heart development"/>
    <property type="evidence" value="ECO:0007669"/>
    <property type="project" value="TreeGrafter"/>
</dbReference>
<dbReference type="GO" id="GO:0003824">
    <property type="term" value="F:catalytic activity"/>
    <property type="evidence" value="ECO:0007669"/>
    <property type="project" value="InterPro"/>
</dbReference>
<gene>
    <name evidence="3" type="ORF">Pmani_005073</name>
</gene>
<evidence type="ECO:0000259" key="2">
    <source>
        <dbReference type="Pfam" id="PF14529"/>
    </source>
</evidence>
<dbReference type="Proteomes" id="UP001292094">
    <property type="component" value="Unassembled WGS sequence"/>
</dbReference>
<dbReference type="PANTHER" id="PTHR33395:SF22">
    <property type="entry name" value="REVERSE TRANSCRIPTASE DOMAIN-CONTAINING PROTEIN"/>
    <property type="match status" value="1"/>
</dbReference>
<feature type="region of interest" description="Disordered" evidence="1">
    <location>
        <begin position="272"/>
        <end position="294"/>
    </location>
</feature>
<feature type="domain" description="Endonuclease/exonuclease/phosphatase" evidence="2">
    <location>
        <begin position="421"/>
        <end position="526"/>
    </location>
</feature>
<dbReference type="PANTHER" id="PTHR33395">
    <property type="entry name" value="TRANSCRIPTASE, PUTATIVE-RELATED-RELATED"/>
    <property type="match status" value="1"/>
</dbReference>
<proteinExistence type="predicted"/>
<dbReference type="EMBL" id="JAWZYT010000373">
    <property type="protein sequence ID" value="KAK4324233.1"/>
    <property type="molecule type" value="Genomic_DNA"/>
</dbReference>
<dbReference type="SUPFAM" id="SSF56219">
    <property type="entry name" value="DNase I-like"/>
    <property type="match status" value="1"/>
</dbReference>
<dbReference type="InterPro" id="IPR036691">
    <property type="entry name" value="Endo/exonu/phosph_ase_sf"/>
</dbReference>